<reference evidence="2 3" key="1">
    <citation type="submission" date="2018-06" db="EMBL/GenBank/DDBJ databases">
        <title>Genomic Encyclopedia of Type Strains, Phase IV (KMG-IV): sequencing the most valuable type-strain genomes for metagenomic binning, comparative biology and taxonomic classification.</title>
        <authorList>
            <person name="Goeker M."/>
        </authorList>
    </citation>
    <scope>NUCLEOTIDE SEQUENCE [LARGE SCALE GENOMIC DNA]</scope>
    <source>
        <strain evidence="2 3">DSM 18048</strain>
    </source>
</reference>
<proteinExistence type="predicted"/>
<organism evidence="2 3">
    <name type="scientific">Deinococcus yavapaiensis KR-236</name>
    <dbReference type="NCBI Taxonomy" id="694435"/>
    <lineage>
        <taxon>Bacteria</taxon>
        <taxon>Thermotogati</taxon>
        <taxon>Deinococcota</taxon>
        <taxon>Deinococci</taxon>
        <taxon>Deinococcales</taxon>
        <taxon>Deinococcaceae</taxon>
        <taxon>Deinococcus</taxon>
    </lineage>
</organism>
<keyword evidence="1" id="KW-0812">Transmembrane</keyword>
<dbReference type="Proteomes" id="UP000248326">
    <property type="component" value="Unassembled WGS sequence"/>
</dbReference>
<feature type="transmembrane region" description="Helical" evidence="1">
    <location>
        <begin position="52"/>
        <end position="76"/>
    </location>
</feature>
<dbReference type="EMBL" id="QJSX01000015">
    <property type="protein sequence ID" value="PYE51075.1"/>
    <property type="molecule type" value="Genomic_DNA"/>
</dbReference>
<comment type="caution">
    <text evidence="2">The sequence shown here is derived from an EMBL/GenBank/DDBJ whole genome shotgun (WGS) entry which is preliminary data.</text>
</comment>
<protein>
    <recommendedName>
        <fullName evidence="4">DUF2269 family protein</fullName>
    </recommendedName>
</protein>
<evidence type="ECO:0000256" key="1">
    <source>
        <dbReference type="SAM" id="Phobius"/>
    </source>
</evidence>
<name>A0A318S178_9DEIO</name>
<accession>A0A318S178</accession>
<keyword evidence="3" id="KW-1185">Reference proteome</keyword>
<feature type="transmembrane region" description="Helical" evidence="1">
    <location>
        <begin position="6"/>
        <end position="31"/>
    </location>
</feature>
<keyword evidence="1" id="KW-1133">Transmembrane helix</keyword>
<evidence type="ECO:0000313" key="3">
    <source>
        <dbReference type="Proteomes" id="UP000248326"/>
    </source>
</evidence>
<gene>
    <name evidence="2" type="ORF">DES52_1154</name>
</gene>
<evidence type="ECO:0000313" key="2">
    <source>
        <dbReference type="EMBL" id="PYE51075.1"/>
    </source>
</evidence>
<feature type="transmembrane region" description="Helical" evidence="1">
    <location>
        <begin position="82"/>
        <end position="100"/>
    </location>
</feature>
<sequence>MLTALYPLLLLVHVFAALAFFAMEGALFFAVREARATRTPELLRAALTRFQTLGRYIGPIPPLLLISGLALCAVAWGFRTPWVNLSLVGFALCAALARGYEVPRYMNAGRLLDSGASFELVRAGLNDPRLRLAAHLRYTLMLWLVLLMTIKPALTVAVLALAASLGVALLLAALRSGPRGVTRPA</sequence>
<evidence type="ECO:0008006" key="4">
    <source>
        <dbReference type="Google" id="ProtNLM"/>
    </source>
</evidence>
<dbReference type="RefSeq" id="WP_110887994.1">
    <property type="nucleotide sequence ID" value="NZ_QJSX01000015.1"/>
</dbReference>
<dbReference type="AlphaFoldDB" id="A0A318S178"/>
<keyword evidence="1" id="KW-0472">Membrane</keyword>